<name>A0A562QIJ7_9PSED</name>
<feature type="chain" id="PRO_5021897304" description="Lipoprotein" evidence="1">
    <location>
        <begin position="21"/>
        <end position="139"/>
    </location>
</feature>
<keyword evidence="3" id="KW-1185">Reference proteome</keyword>
<reference evidence="2 3" key="1">
    <citation type="journal article" date="2015" name="Stand. Genomic Sci.">
        <title>Genomic Encyclopedia of Bacterial and Archaeal Type Strains, Phase III: the genomes of soil and plant-associated and newly described type strains.</title>
        <authorList>
            <person name="Whitman W.B."/>
            <person name="Woyke T."/>
            <person name="Klenk H.P."/>
            <person name="Zhou Y."/>
            <person name="Lilburn T.G."/>
            <person name="Beck B.J."/>
            <person name="De Vos P."/>
            <person name="Vandamme P."/>
            <person name="Eisen J.A."/>
            <person name="Garrity G."/>
            <person name="Hugenholtz P."/>
            <person name="Kyrpides N.C."/>
        </authorList>
    </citation>
    <scope>NUCLEOTIDE SEQUENCE [LARGE SCALE GENOMIC DNA]</scope>
    <source>
        <strain evidence="2 3">CGMCC 1.6858</strain>
    </source>
</reference>
<keyword evidence="1" id="KW-0732">Signal</keyword>
<dbReference type="Proteomes" id="UP000316905">
    <property type="component" value="Unassembled WGS sequence"/>
</dbReference>
<evidence type="ECO:0008006" key="4">
    <source>
        <dbReference type="Google" id="ProtNLM"/>
    </source>
</evidence>
<evidence type="ECO:0000313" key="2">
    <source>
        <dbReference type="EMBL" id="TWI56577.1"/>
    </source>
</evidence>
<dbReference type="OrthoDB" id="6997359at2"/>
<protein>
    <recommendedName>
        <fullName evidence="4">Lipoprotein</fullName>
    </recommendedName>
</protein>
<evidence type="ECO:0000313" key="3">
    <source>
        <dbReference type="Proteomes" id="UP000316905"/>
    </source>
</evidence>
<comment type="caution">
    <text evidence="2">The sequence shown here is derived from an EMBL/GenBank/DDBJ whole genome shotgun (WGS) entry which is preliminary data.</text>
</comment>
<dbReference type="PROSITE" id="PS51257">
    <property type="entry name" value="PROKAR_LIPOPROTEIN"/>
    <property type="match status" value="1"/>
</dbReference>
<proteinExistence type="predicted"/>
<dbReference type="EMBL" id="VLKY01000003">
    <property type="protein sequence ID" value="TWI56577.1"/>
    <property type="molecule type" value="Genomic_DNA"/>
</dbReference>
<gene>
    <name evidence="2" type="ORF">IQ22_01028</name>
</gene>
<accession>A0A562QIJ7</accession>
<feature type="signal peptide" evidence="1">
    <location>
        <begin position="1"/>
        <end position="20"/>
    </location>
</feature>
<dbReference type="RefSeq" id="WP_145139056.1">
    <property type="nucleotide sequence ID" value="NZ_VLKY01000003.1"/>
</dbReference>
<organism evidence="2 3">
    <name type="scientific">Pseudomonas duriflava</name>
    <dbReference type="NCBI Taxonomy" id="459528"/>
    <lineage>
        <taxon>Bacteria</taxon>
        <taxon>Pseudomonadati</taxon>
        <taxon>Pseudomonadota</taxon>
        <taxon>Gammaproteobacteria</taxon>
        <taxon>Pseudomonadales</taxon>
        <taxon>Pseudomonadaceae</taxon>
        <taxon>Pseudomonas</taxon>
    </lineage>
</organism>
<sequence length="139" mass="15530">MRRFLLVCPALALSACSLMPLPKPDPSQAWVDLHPAERNVLQAAKADSHELKDPRYFQVPPGAHDLQVRFQFEVDPSNIGPGATPLQRTCLLKVHYKEFSAGERYRLQAEQAGFRAVAKLYDENQQEVARGGESRCGDV</sequence>
<dbReference type="AlphaFoldDB" id="A0A562QIJ7"/>
<evidence type="ECO:0000256" key="1">
    <source>
        <dbReference type="SAM" id="SignalP"/>
    </source>
</evidence>